<reference evidence="12 14" key="2">
    <citation type="submission" date="2023-02" db="EMBL/GenBank/DDBJ databases">
        <title>Population genomics of bacteria associated with diatom.</title>
        <authorList>
            <person name="Xie J."/>
            <person name="Wang H."/>
        </authorList>
    </citation>
    <scope>NUCLEOTIDE SEQUENCE [LARGE SCALE GENOMIC DNA]</scope>
    <source>
        <strain evidence="12 14">PT47_8</strain>
    </source>
</reference>
<evidence type="ECO:0000256" key="6">
    <source>
        <dbReference type="ARBA" id="ARBA00022989"/>
    </source>
</evidence>
<dbReference type="PANTHER" id="PTHR35011:SF2">
    <property type="entry name" value="2,3-DIKETO-L-GULONATE TRAP TRANSPORTER SMALL PERMEASE PROTEIN YIAM"/>
    <property type="match status" value="1"/>
</dbReference>
<dbReference type="AlphaFoldDB" id="A0A1B0ZRL1"/>
<dbReference type="GO" id="GO:0022857">
    <property type="term" value="F:transmembrane transporter activity"/>
    <property type="evidence" value="ECO:0007669"/>
    <property type="project" value="UniProtKB-UniRule"/>
</dbReference>
<dbReference type="OrthoDB" id="8030921at2"/>
<evidence type="ECO:0000313" key="14">
    <source>
        <dbReference type="Proteomes" id="UP001218364"/>
    </source>
</evidence>
<comment type="subunit">
    <text evidence="9">The complex comprises the extracytoplasmic solute receptor protein and the two transmembrane proteins.</text>
</comment>
<evidence type="ECO:0000256" key="4">
    <source>
        <dbReference type="ARBA" id="ARBA00022519"/>
    </source>
</evidence>
<evidence type="ECO:0000259" key="10">
    <source>
        <dbReference type="Pfam" id="PF04290"/>
    </source>
</evidence>
<dbReference type="GO" id="GO:0015740">
    <property type="term" value="P:C4-dicarboxylate transport"/>
    <property type="evidence" value="ECO:0007669"/>
    <property type="project" value="TreeGrafter"/>
</dbReference>
<protein>
    <recommendedName>
        <fullName evidence="9">TRAP transporter small permease protein</fullName>
    </recommendedName>
</protein>
<dbReference type="InterPro" id="IPR055348">
    <property type="entry name" value="DctQ"/>
</dbReference>
<feature type="transmembrane region" description="Helical" evidence="9">
    <location>
        <begin position="12"/>
        <end position="30"/>
    </location>
</feature>
<dbReference type="GO" id="GO:0005886">
    <property type="term" value="C:plasma membrane"/>
    <property type="evidence" value="ECO:0007669"/>
    <property type="project" value="UniProtKB-SubCell"/>
</dbReference>
<feature type="transmembrane region" description="Helical" evidence="9">
    <location>
        <begin position="130"/>
        <end position="150"/>
    </location>
</feature>
<dbReference type="PANTHER" id="PTHR35011">
    <property type="entry name" value="2,3-DIKETO-L-GULONATE TRAP TRANSPORTER SMALL PERMEASE PROTEIN YIAM"/>
    <property type="match status" value="1"/>
</dbReference>
<evidence type="ECO:0000313" key="11">
    <source>
        <dbReference type="EMBL" id="ANP36797.1"/>
    </source>
</evidence>
<name>A0A1B0ZRL1_9RHOB</name>
<comment type="similarity">
    <text evidence="8 9">Belongs to the TRAP transporter small permease family.</text>
</comment>
<accession>A0A1B0ZRL1</accession>
<evidence type="ECO:0000256" key="2">
    <source>
        <dbReference type="ARBA" id="ARBA00022448"/>
    </source>
</evidence>
<dbReference type="Pfam" id="PF04290">
    <property type="entry name" value="DctQ"/>
    <property type="match status" value="1"/>
</dbReference>
<comment type="function">
    <text evidence="9">Part of the tripartite ATP-independent periplasmic (TRAP) transport system.</text>
</comment>
<evidence type="ECO:0000256" key="5">
    <source>
        <dbReference type="ARBA" id="ARBA00022692"/>
    </source>
</evidence>
<feature type="transmembrane region" description="Helical" evidence="9">
    <location>
        <begin position="50"/>
        <end position="69"/>
    </location>
</feature>
<organism evidence="11 13">
    <name type="scientific">Phaeobacter gallaeciensis</name>
    <dbReference type="NCBI Taxonomy" id="60890"/>
    <lineage>
        <taxon>Bacteria</taxon>
        <taxon>Pseudomonadati</taxon>
        <taxon>Pseudomonadota</taxon>
        <taxon>Alphaproteobacteria</taxon>
        <taxon>Rhodobacterales</taxon>
        <taxon>Roseobacteraceae</taxon>
        <taxon>Phaeobacter</taxon>
    </lineage>
</organism>
<feature type="transmembrane region" description="Helical" evidence="9">
    <location>
        <begin position="90"/>
        <end position="110"/>
    </location>
</feature>
<dbReference type="PATRIC" id="fig|60890.4.peg.1843"/>
<gene>
    <name evidence="11" type="ORF">JL2886_01890</name>
    <name evidence="12" type="ORF">PXK24_17120</name>
</gene>
<proteinExistence type="inferred from homology"/>
<feature type="domain" description="Tripartite ATP-independent periplasmic transporters DctQ component" evidence="10">
    <location>
        <begin position="26"/>
        <end position="158"/>
    </location>
</feature>
<dbReference type="EMBL" id="CP015124">
    <property type="protein sequence ID" value="ANP36797.1"/>
    <property type="molecule type" value="Genomic_DNA"/>
</dbReference>
<evidence type="ECO:0000256" key="7">
    <source>
        <dbReference type="ARBA" id="ARBA00023136"/>
    </source>
</evidence>
<keyword evidence="3" id="KW-1003">Cell membrane</keyword>
<dbReference type="RefSeq" id="WP_065271718.1">
    <property type="nucleotide sequence ID" value="NZ_CP015124.1"/>
</dbReference>
<evidence type="ECO:0000256" key="9">
    <source>
        <dbReference type="RuleBase" id="RU369079"/>
    </source>
</evidence>
<comment type="subcellular location">
    <subcellularLocation>
        <location evidence="1 9">Cell inner membrane</location>
        <topology evidence="1 9">Multi-pass membrane protein</topology>
    </subcellularLocation>
</comment>
<evidence type="ECO:0000256" key="3">
    <source>
        <dbReference type="ARBA" id="ARBA00022475"/>
    </source>
</evidence>
<keyword evidence="6 9" id="KW-1133">Transmembrane helix</keyword>
<keyword evidence="7 9" id="KW-0472">Membrane</keyword>
<evidence type="ECO:0000256" key="8">
    <source>
        <dbReference type="ARBA" id="ARBA00038436"/>
    </source>
</evidence>
<evidence type="ECO:0000256" key="1">
    <source>
        <dbReference type="ARBA" id="ARBA00004429"/>
    </source>
</evidence>
<dbReference type="Proteomes" id="UP001218364">
    <property type="component" value="Unassembled WGS sequence"/>
</dbReference>
<evidence type="ECO:0000313" key="13">
    <source>
        <dbReference type="Proteomes" id="UP000092565"/>
    </source>
</evidence>
<reference evidence="11 13" key="1">
    <citation type="submission" date="2016-04" db="EMBL/GenBank/DDBJ databases">
        <authorList>
            <person name="Evans L.H."/>
            <person name="Alamgir A."/>
            <person name="Owens N."/>
            <person name="Weber N.D."/>
            <person name="Virtaneva K."/>
            <person name="Barbian K."/>
            <person name="Babar A."/>
            <person name="Rosenke K."/>
        </authorList>
    </citation>
    <scope>NUCLEOTIDE SEQUENCE [LARGE SCALE GENOMIC DNA]</scope>
    <source>
        <strain evidence="11 13">JL2886</strain>
    </source>
</reference>
<keyword evidence="2 9" id="KW-0813">Transport</keyword>
<evidence type="ECO:0000313" key="12">
    <source>
        <dbReference type="EMBL" id="MDE4167422.1"/>
    </source>
</evidence>
<keyword evidence="5 9" id="KW-0812">Transmembrane</keyword>
<dbReference type="Proteomes" id="UP000092565">
    <property type="component" value="Chromosome"/>
</dbReference>
<keyword evidence="13" id="KW-1185">Reference proteome</keyword>
<dbReference type="EMBL" id="JARCJK010000010">
    <property type="protein sequence ID" value="MDE4167422.1"/>
    <property type="molecule type" value="Genomic_DNA"/>
</dbReference>
<keyword evidence="4 9" id="KW-0997">Cell inner membrane</keyword>
<dbReference type="InterPro" id="IPR007387">
    <property type="entry name" value="TRAP_DctQ"/>
</dbReference>
<sequence>MTLLDKPFSALLRALAVLSAGLIAAITLVIPLNVVLRNLGLPVIYGALDAIEYALMVATFLAAPWVLHINAHVQVDLITRALPPAARRGALVMTCLIGAATCAVMGWYAFEALMQSQGRGSMVRTAFTFPEWWTFIPLPASMLLCTLEFLRKIARPVQDDAPLTGL</sequence>